<dbReference type="Pfam" id="PF13556">
    <property type="entry name" value="HTH_30"/>
    <property type="match status" value="1"/>
</dbReference>
<dbReference type="InterPro" id="IPR051448">
    <property type="entry name" value="CdaR-like_regulators"/>
</dbReference>
<evidence type="ECO:0000259" key="1">
    <source>
        <dbReference type="Pfam" id="PF13556"/>
    </source>
</evidence>
<proteinExistence type="predicted"/>
<dbReference type="InterPro" id="IPR042070">
    <property type="entry name" value="PucR_C-HTH_sf"/>
</dbReference>
<accession>A0ABW2LNA2</accession>
<reference evidence="3" key="1">
    <citation type="journal article" date="2019" name="Int. J. Syst. Evol. Microbiol.">
        <title>The Global Catalogue of Microorganisms (GCM) 10K type strain sequencing project: providing services to taxonomists for standard genome sequencing and annotation.</title>
        <authorList>
            <consortium name="The Broad Institute Genomics Platform"/>
            <consortium name="The Broad Institute Genome Sequencing Center for Infectious Disease"/>
            <person name="Wu L."/>
            <person name="Ma J."/>
        </authorList>
    </citation>
    <scope>NUCLEOTIDE SEQUENCE [LARGE SCALE GENOMIC DNA]</scope>
    <source>
        <strain evidence="3">WLHS5</strain>
    </source>
</reference>
<keyword evidence="3" id="KW-1185">Reference proteome</keyword>
<gene>
    <name evidence="2" type="ORF">ACFQRI_16940</name>
</gene>
<sequence>MRSTPTETGPGVREIASALEAQRSLIVAAGCGGSRAVLDSLAGALACWSLLLDERGAARHASPPEARGHAERLRMDLERLELESRRHAASLDVGGEQVALLPIGSGDRVDGYLAVGRELPLGNAEHAVLAGAAGLLSLDLAHEDAIAEARRSARGAVLRLATGEHAELAGSVAGTLGVALPAAPVRVAVLGTDRHDPLVLLRAAENHPALNQASALVAAHDQRTVVVVLPAAEGDHQVLEEVLHQVGEARGAITDGVPYPELPDALRLARSVFFGSANSADRLMPAEDVSTTGLLAQLDTPGARGWAQALLEPLDRHASRSKLDLVSTLRVFLANNGHVDASASALGIHRHTLRYRLRRIVELLGTGLDDPTTRAELWLALRLREE</sequence>
<dbReference type="PANTHER" id="PTHR33744">
    <property type="entry name" value="CARBOHYDRATE DIACID REGULATOR"/>
    <property type="match status" value="1"/>
</dbReference>
<comment type="caution">
    <text evidence="2">The sequence shown here is derived from an EMBL/GenBank/DDBJ whole genome shotgun (WGS) entry which is preliminary data.</text>
</comment>
<evidence type="ECO:0000313" key="2">
    <source>
        <dbReference type="EMBL" id="MFC7343091.1"/>
    </source>
</evidence>
<dbReference type="PANTHER" id="PTHR33744:SF1">
    <property type="entry name" value="DNA-BINDING TRANSCRIPTIONAL ACTIVATOR ADER"/>
    <property type="match status" value="1"/>
</dbReference>
<name>A0ABW2LNA2_9PSEU</name>
<evidence type="ECO:0000313" key="3">
    <source>
        <dbReference type="Proteomes" id="UP001596504"/>
    </source>
</evidence>
<dbReference type="EMBL" id="JBHTCJ010000008">
    <property type="protein sequence ID" value="MFC7343091.1"/>
    <property type="molecule type" value="Genomic_DNA"/>
</dbReference>
<protein>
    <submittedName>
        <fullName evidence="2">PucR family transcriptional regulator</fullName>
    </submittedName>
</protein>
<dbReference type="RefSeq" id="WP_380669647.1">
    <property type="nucleotide sequence ID" value="NZ_JBHTCJ010000008.1"/>
</dbReference>
<organism evidence="2 3">
    <name type="scientific">Saccharopolyspora griseoalba</name>
    <dbReference type="NCBI Taxonomy" id="1431848"/>
    <lineage>
        <taxon>Bacteria</taxon>
        <taxon>Bacillati</taxon>
        <taxon>Actinomycetota</taxon>
        <taxon>Actinomycetes</taxon>
        <taxon>Pseudonocardiales</taxon>
        <taxon>Pseudonocardiaceae</taxon>
        <taxon>Saccharopolyspora</taxon>
    </lineage>
</organism>
<dbReference type="Gene3D" id="1.10.10.2840">
    <property type="entry name" value="PucR C-terminal helix-turn-helix domain"/>
    <property type="match status" value="1"/>
</dbReference>
<feature type="domain" description="PucR C-terminal helix-turn-helix" evidence="1">
    <location>
        <begin position="325"/>
        <end position="383"/>
    </location>
</feature>
<dbReference type="InterPro" id="IPR025736">
    <property type="entry name" value="PucR_C-HTH_dom"/>
</dbReference>
<dbReference type="Proteomes" id="UP001596504">
    <property type="component" value="Unassembled WGS sequence"/>
</dbReference>